<protein>
    <submittedName>
        <fullName evidence="1">Uncharacterized protein</fullName>
    </submittedName>
</protein>
<dbReference type="EMBL" id="BK032843">
    <property type="protein sequence ID" value="DAF63767.1"/>
    <property type="molecule type" value="Genomic_DNA"/>
</dbReference>
<reference evidence="1" key="1">
    <citation type="journal article" date="2021" name="Proc. Natl. Acad. Sci. U.S.A.">
        <title>A Catalog of Tens of Thousands of Viruses from Human Metagenomes Reveals Hidden Associations with Chronic Diseases.</title>
        <authorList>
            <person name="Tisza M.J."/>
            <person name="Buck C.B."/>
        </authorList>
    </citation>
    <scope>NUCLEOTIDE SEQUENCE</scope>
    <source>
        <strain evidence="1">Ctz6O13</strain>
    </source>
</reference>
<accession>A0A8S5TL91</accession>
<sequence length="59" mass="6909">MKKAYLYLVCKRTMFRGLQPIRIYTAMNTAKLACVGHDNYVILKQRVEGDDLELMQDNK</sequence>
<evidence type="ECO:0000313" key="1">
    <source>
        <dbReference type="EMBL" id="DAF63767.1"/>
    </source>
</evidence>
<proteinExistence type="predicted"/>
<organism evidence="1">
    <name type="scientific">Podoviridae sp. ctz6O13</name>
    <dbReference type="NCBI Taxonomy" id="2827757"/>
    <lineage>
        <taxon>Viruses</taxon>
        <taxon>Duplodnaviria</taxon>
        <taxon>Heunggongvirae</taxon>
        <taxon>Uroviricota</taxon>
        <taxon>Caudoviricetes</taxon>
    </lineage>
</organism>
<name>A0A8S5TL91_9CAUD</name>